<name>A0A162ZKF1_PHYB8</name>
<dbReference type="GeneID" id="28998154"/>
<sequence length="140" mass="15628">MGKYSLDLIYLQSPAIQVKHQDSDLPTMVIGIKSIMGIYSLDLIYLQSPAIQVELQGADLPLYGYSVFMIWLHNKKFVFLPVRQSKPAIMDPISVQCYSVRAVKVKFNSDLRGQGFLAMGTGGNGTTQFKVTIIPISREK</sequence>
<organism evidence="1 2">
    <name type="scientific">Phycomyces blakesleeanus (strain ATCC 8743b / DSM 1359 / FGSC 10004 / NBRC 33097 / NRRL 1555)</name>
    <dbReference type="NCBI Taxonomy" id="763407"/>
    <lineage>
        <taxon>Eukaryota</taxon>
        <taxon>Fungi</taxon>
        <taxon>Fungi incertae sedis</taxon>
        <taxon>Mucoromycota</taxon>
        <taxon>Mucoromycotina</taxon>
        <taxon>Mucoromycetes</taxon>
        <taxon>Mucorales</taxon>
        <taxon>Phycomycetaceae</taxon>
        <taxon>Phycomyces</taxon>
    </lineage>
</organism>
<dbReference type="EMBL" id="KV441024">
    <property type="protein sequence ID" value="OAD67411.1"/>
    <property type="molecule type" value="Genomic_DNA"/>
</dbReference>
<dbReference type="RefSeq" id="XP_018285451.1">
    <property type="nucleotide sequence ID" value="XM_018437248.1"/>
</dbReference>
<protein>
    <submittedName>
        <fullName evidence="1">Uncharacterized protein</fullName>
    </submittedName>
</protein>
<keyword evidence="2" id="KW-1185">Reference proteome</keyword>
<dbReference type="VEuPathDB" id="FungiDB:PHYBLDRAFT_174449"/>
<dbReference type="InParanoid" id="A0A162ZKF1"/>
<dbReference type="Proteomes" id="UP000077315">
    <property type="component" value="Unassembled WGS sequence"/>
</dbReference>
<dbReference type="AlphaFoldDB" id="A0A162ZKF1"/>
<gene>
    <name evidence="1" type="ORF">PHYBLDRAFT_174449</name>
</gene>
<accession>A0A162ZKF1</accession>
<evidence type="ECO:0000313" key="2">
    <source>
        <dbReference type="Proteomes" id="UP000077315"/>
    </source>
</evidence>
<proteinExistence type="predicted"/>
<reference evidence="2" key="1">
    <citation type="submission" date="2015-06" db="EMBL/GenBank/DDBJ databases">
        <title>Expansion of signal transduction pathways in fungi by whole-genome duplication.</title>
        <authorList>
            <consortium name="DOE Joint Genome Institute"/>
            <person name="Corrochano L.M."/>
            <person name="Kuo A."/>
            <person name="Marcet-Houben M."/>
            <person name="Polaino S."/>
            <person name="Salamov A."/>
            <person name="Villalobos J.M."/>
            <person name="Alvarez M.I."/>
            <person name="Avalos J."/>
            <person name="Benito E.P."/>
            <person name="Benoit I."/>
            <person name="Burger G."/>
            <person name="Camino L.P."/>
            <person name="Canovas D."/>
            <person name="Cerda-Olmedo E."/>
            <person name="Cheng J.-F."/>
            <person name="Dominguez A."/>
            <person name="Elias M."/>
            <person name="Eslava A.P."/>
            <person name="Glaser F."/>
            <person name="Grimwood J."/>
            <person name="Gutierrez G."/>
            <person name="Heitman J."/>
            <person name="Henrissat B."/>
            <person name="Iturriaga E.A."/>
            <person name="Lang B.F."/>
            <person name="Lavin J.L."/>
            <person name="Lee S."/>
            <person name="Li W."/>
            <person name="Lindquist E."/>
            <person name="Lopez-Garcia S."/>
            <person name="Luque E.M."/>
            <person name="Marcos A.T."/>
            <person name="Martin J."/>
            <person name="McCluskey K."/>
            <person name="Medina H.R."/>
            <person name="Miralles-Duran A."/>
            <person name="Miyazaki A."/>
            <person name="Munoz-Torres E."/>
            <person name="Oguiza J.A."/>
            <person name="Ohm R."/>
            <person name="Olmedo M."/>
            <person name="Orejas M."/>
            <person name="Ortiz-Castellanos L."/>
            <person name="Pisabarro A.G."/>
            <person name="Rodriguez-Romero J."/>
            <person name="Ruiz-Herrera J."/>
            <person name="Ruiz-Vazquez R."/>
            <person name="Sanz C."/>
            <person name="Schackwitz W."/>
            <person name="Schmutz J."/>
            <person name="Shahriari M."/>
            <person name="Shelest E."/>
            <person name="Silva-Franco F."/>
            <person name="Soanes D."/>
            <person name="Syed K."/>
            <person name="Tagua V.G."/>
            <person name="Talbot N.J."/>
            <person name="Thon M."/>
            <person name="De vries R.P."/>
            <person name="Wiebenga A."/>
            <person name="Yadav J.S."/>
            <person name="Braun E.L."/>
            <person name="Baker S."/>
            <person name="Garre V."/>
            <person name="Horwitz B."/>
            <person name="Torres-Martinez S."/>
            <person name="Idnurm A."/>
            <person name="Herrera-Estrella A."/>
            <person name="Gabaldon T."/>
            <person name="Grigoriev I.V."/>
        </authorList>
    </citation>
    <scope>NUCLEOTIDE SEQUENCE [LARGE SCALE GENOMIC DNA]</scope>
    <source>
        <strain evidence="2">NRRL 1555(-)</strain>
    </source>
</reference>
<evidence type="ECO:0000313" key="1">
    <source>
        <dbReference type="EMBL" id="OAD67411.1"/>
    </source>
</evidence>